<dbReference type="AlphaFoldDB" id="A0A3B0UE75"/>
<dbReference type="PANTHER" id="PTHR11777:SF9">
    <property type="entry name" value="ALANINE--TRNA LIGASE, CYTOPLASMIC"/>
    <property type="match status" value="1"/>
</dbReference>
<gene>
    <name evidence="15" type="ORF">MNBD_BACTEROID06-946</name>
</gene>
<dbReference type="Gene3D" id="3.10.310.40">
    <property type="match status" value="1"/>
</dbReference>
<keyword evidence="5" id="KW-0820">tRNA-binding</keyword>
<keyword evidence="12" id="KW-0648">Protein biosynthesis</keyword>
<dbReference type="GO" id="GO:0006419">
    <property type="term" value="P:alanyl-tRNA aminoacylation"/>
    <property type="evidence" value="ECO:0007669"/>
    <property type="project" value="InterPro"/>
</dbReference>
<dbReference type="PANTHER" id="PTHR11777">
    <property type="entry name" value="ALANYL-TRNA SYNTHETASE"/>
    <property type="match status" value="1"/>
</dbReference>
<dbReference type="GO" id="GO:0004813">
    <property type="term" value="F:alanine-tRNA ligase activity"/>
    <property type="evidence" value="ECO:0007669"/>
    <property type="project" value="UniProtKB-EC"/>
</dbReference>
<dbReference type="SUPFAM" id="SSF55186">
    <property type="entry name" value="ThrRS/AlaRS common domain"/>
    <property type="match status" value="1"/>
</dbReference>
<reference evidence="15" key="1">
    <citation type="submission" date="2018-06" db="EMBL/GenBank/DDBJ databases">
        <authorList>
            <person name="Zhirakovskaya E."/>
        </authorList>
    </citation>
    <scope>NUCLEOTIDE SEQUENCE</scope>
</reference>
<evidence type="ECO:0000313" key="15">
    <source>
        <dbReference type="EMBL" id="VAW29305.1"/>
    </source>
</evidence>
<accession>A0A3B0UE75</accession>
<proteinExistence type="inferred from homology"/>
<evidence type="ECO:0000256" key="7">
    <source>
        <dbReference type="ARBA" id="ARBA00022723"/>
    </source>
</evidence>
<dbReference type="GO" id="GO:0000049">
    <property type="term" value="F:tRNA binding"/>
    <property type="evidence" value="ECO:0007669"/>
    <property type="project" value="UniProtKB-KW"/>
</dbReference>
<evidence type="ECO:0000259" key="14">
    <source>
        <dbReference type="PROSITE" id="PS50860"/>
    </source>
</evidence>
<evidence type="ECO:0000256" key="1">
    <source>
        <dbReference type="ARBA" id="ARBA00001947"/>
    </source>
</evidence>
<evidence type="ECO:0000256" key="9">
    <source>
        <dbReference type="ARBA" id="ARBA00022833"/>
    </source>
</evidence>
<dbReference type="EC" id="6.1.1.7" evidence="3"/>
<dbReference type="InterPro" id="IPR003156">
    <property type="entry name" value="DHHA1_dom"/>
</dbReference>
<dbReference type="FunFam" id="3.30.54.20:FF:000001">
    <property type="entry name" value="Alanine--tRNA ligase"/>
    <property type="match status" value="1"/>
</dbReference>
<keyword evidence="13 15" id="KW-0030">Aminoacyl-tRNA synthetase</keyword>
<keyword evidence="6 15" id="KW-0436">Ligase</keyword>
<dbReference type="GO" id="GO:0005524">
    <property type="term" value="F:ATP binding"/>
    <property type="evidence" value="ECO:0007669"/>
    <property type="project" value="UniProtKB-KW"/>
</dbReference>
<evidence type="ECO:0000256" key="4">
    <source>
        <dbReference type="ARBA" id="ARBA00017959"/>
    </source>
</evidence>
<sequence length="349" mass="38178">TQKENDLIVHLIDKLPENLTANFEAKVDAHKRLMTVNNHSATHLMHAALRQVLGNHVEQRGSLVNEKQLRFDFSHFAKLTGEEIKEIERIVNERIRANITLDAQTNVPIEKAKEMGAMALFGEKYGNFVRVITFDKNYSVELCGGTHTRATGQIGLFKIVSESSVAAGIRRIEAITAEASEQLVLSQEAILQEVKKVLKNPKDIVSAVQLVVEEKNKLTKQLEAFQKEQVKNLKAELKAKAVRGDGMTKIFAKVALPNAEALKQLAHDIKREEKGAFIIIAAEIAGKPQIAVAIDEDLVKSKNLNAGKIIRDLAKNINGGGGGQPFFATAGGSKISGLDAVILEADSLI</sequence>
<evidence type="ECO:0000256" key="11">
    <source>
        <dbReference type="ARBA" id="ARBA00022884"/>
    </source>
</evidence>
<organism evidence="15">
    <name type="scientific">hydrothermal vent metagenome</name>
    <dbReference type="NCBI Taxonomy" id="652676"/>
    <lineage>
        <taxon>unclassified sequences</taxon>
        <taxon>metagenomes</taxon>
        <taxon>ecological metagenomes</taxon>
    </lineage>
</organism>
<evidence type="ECO:0000256" key="6">
    <source>
        <dbReference type="ARBA" id="ARBA00022598"/>
    </source>
</evidence>
<dbReference type="InterPro" id="IPR018165">
    <property type="entry name" value="Ala-tRNA-synth_IIc_core"/>
</dbReference>
<keyword evidence="10" id="KW-0067">ATP-binding</keyword>
<dbReference type="PROSITE" id="PS50860">
    <property type="entry name" value="AA_TRNA_LIGASE_II_ALA"/>
    <property type="match status" value="1"/>
</dbReference>
<evidence type="ECO:0000256" key="8">
    <source>
        <dbReference type="ARBA" id="ARBA00022741"/>
    </source>
</evidence>
<comment type="cofactor">
    <cofactor evidence="1">
        <name>Zn(2+)</name>
        <dbReference type="ChEBI" id="CHEBI:29105"/>
    </cofactor>
</comment>
<name>A0A3B0UE75_9ZZZZ</name>
<keyword evidence="7" id="KW-0479">Metal-binding</keyword>
<keyword evidence="11" id="KW-0694">RNA-binding</keyword>
<evidence type="ECO:0000256" key="10">
    <source>
        <dbReference type="ARBA" id="ARBA00022840"/>
    </source>
</evidence>
<evidence type="ECO:0000256" key="12">
    <source>
        <dbReference type="ARBA" id="ARBA00022917"/>
    </source>
</evidence>
<dbReference type="Gene3D" id="3.30.54.20">
    <property type="match status" value="1"/>
</dbReference>
<feature type="non-terminal residue" evidence="15">
    <location>
        <position position="1"/>
    </location>
</feature>
<dbReference type="Pfam" id="PF07973">
    <property type="entry name" value="tRNA_SAD"/>
    <property type="match status" value="1"/>
</dbReference>
<dbReference type="InterPro" id="IPR050058">
    <property type="entry name" value="Ala-tRNA_ligase"/>
</dbReference>
<dbReference type="Pfam" id="PF02272">
    <property type="entry name" value="DHHA1"/>
    <property type="match status" value="1"/>
</dbReference>
<dbReference type="FunFam" id="3.10.310.40:FF:000001">
    <property type="entry name" value="Alanine--tRNA ligase"/>
    <property type="match status" value="1"/>
</dbReference>
<dbReference type="InterPro" id="IPR012947">
    <property type="entry name" value="tRNA_SAD"/>
</dbReference>
<evidence type="ECO:0000256" key="2">
    <source>
        <dbReference type="ARBA" id="ARBA00008226"/>
    </source>
</evidence>
<dbReference type="EMBL" id="UOES01000546">
    <property type="protein sequence ID" value="VAW29305.1"/>
    <property type="molecule type" value="Genomic_DNA"/>
</dbReference>
<comment type="similarity">
    <text evidence="2">Belongs to the class-II aminoacyl-tRNA synthetase family.</text>
</comment>
<evidence type="ECO:0000256" key="3">
    <source>
        <dbReference type="ARBA" id="ARBA00013168"/>
    </source>
</evidence>
<dbReference type="GO" id="GO:0002161">
    <property type="term" value="F:aminoacyl-tRNA deacylase activity"/>
    <property type="evidence" value="ECO:0007669"/>
    <property type="project" value="TreeGrafter"/>
</dbReference>
<dbReference type="SMART" id="SM00863">
    <property type="entry name" value="tRNA_SAD"/>
    <property type="match status" value="1"/>
</dbReference>
<dbReference type="Gene3D" id="3.30.980.10">
    <property type="entry name" value="Threonyl-trna Synthetase, Chain A, domain 2"/>
    <property type="match status" value="1"/>
</dbReference>
<keyword evidence="9" id="KW-0862">Zinc</keyword>
<protein>
    <recommendedName>
        <fullName evidence="4">Alanine--tRNA ligase</fullName>
        <ecNumber evidence="3">6.1.1.7</ecNumber>
    </recommendedName>
</protein>
<evidence type="ECO:0000256" key="13">
    <source>
        <dbReference type="ARBA" id="ARBA00023146"/>
    </source>
</evidence>
<dbReference type="InterPro" id="IPR018163">
    <property type="entry name" value="Thr/Ala-tRNA-synth_IIc_edit"/>
</dbReference>
<dbReference type="FunFam" id="3.30.980.10:FF:000004">
    <property type="entry name" value="Alanine--tRNA ligase, cytoplasmic"/>
    <property type="match status" value="1"/>
</dbReference>
<dbReference type="GO" id="GO:0046872">
    <property type="term" value="F:metal ion binding"/>
    <property type="evidence" value="ECO:0007669"/>
    <property type="project" value="UniProtKB-KW"/>
</dbReference>
<keyword evidence="8" id="KW-0547">Nucleotide-binding</keyword>
<evidence type="ECO:0000256" key="5">
    <source>
        <dbReference type="ARBA" id="ARBA00022555"/>
    </source>
</evidence>
<feature type="domain" description="Alanyl-transfer RNA synthetases family profile" evidence="14">
    <location>
        <begin position="1"/>
        <end position="186"/>
    </location>
</feature>